<feature type="compositionally biased region" description="Polar residues" evidence="1">
    <location>
        <begin position="88"/>
        <end position="98"/>
    </location>
</feature>
<dbReference type="AlphaFoldDB" id="A0A4S2MHA5"/>
<dbReference type="EMBL" id="SJOL01002419">
    <property type="protein sequence ID" value="TGZ73818.1"/>
    <property type="molecule type" value="Genomic_DNA"/>
</dbReference>
<comment type="caution">
    <text evidence="2">The sequence shown here is derived from an EMBL/GenBank/DDBJ whole genome shotgun (WGS) entry which is preliminary data.</text>
</comment>
<proteinExistence type="predicted"/>
<feature type="region of interest" description="Disordered" evidence="1">
    <location>
        <begin position="1"/>
        <end position="111"/>
    </location>
</feature>
<feature type="compositionally biased region" description="Basic and acidic residues" evidence="1">
    <location>
        <begin position="26"/>
        <end position="51"/>
    </location>
</feature>
<evidence type="ECO:0000313" key="3">
    <source>
        <dbReference type="Proteomes" id="UP000308267"/>
    </source>
</evidence>
<organism evidence="2 3">
    <name type="scientific">Opisthorchis felineus</name>
    <dbReference type="NCBI Taxonomy" id="147828"/>
    <lineage>
        <taxon>Eukaryota</taxon>
        <taxon>Metazoa</taxon>
        <taxon>Spiralia</taxon>
        <taxon>Lophotrochozoa</taxon>
        <taxon>Platyhelminthes</taxon>
        <taxon>Trematoda</taxon>
        <taxon>Digenea</taxon>
        <taxon>Opisthorchiida</taxon>
        <taxon>Opisthorchiata</taxon>
        <taxon>Opisthorchiidae</taxon>
        <taxon>Opisthorchis</taxon>
    </lineage>
</organism>
<protein>
    <submittedName>
        <fullName evidence="2">Uncharacterized protein</fullName>
    </submittedName>
</protein>
<sequence length="111" mass="12459">MTETSTVGTRFLTSSSCPSSYSNYRPTHDSKSLKRMQDEEEVNRKVMEILRRMTAQQSDDTNTKSMNQTDATPKSRTARSTKRPLAPDQNSRGTNDPSKTARLKVELSATV</sequence>
<reference evidence="2 3" key="1">
    <citation type="journal article" date="2019" name="BMC Genomics">
        <title>New insights from Opisthorchis felineus genome: update on genomics of the epidemiologically important liver flukes.</title>
        <authorList>
            <person name="Ershov N.I."/>
            <person name="Mordvinov V.A."/>
            <person name="Prokhortchouk E.B."/>
            <person name="Pakharukova M.Y."/>
            <person name="Gunbin K.V."/>
            <person name="Ustyantsev K."/>
            <person name="Genaev M.A."/>
            <person name="Blinov A.G."/>
            <person name="Mazur A."/>
            <person name="Boulygina E."/>
            <person name="Tsygankova S."/>
            <person name="Khrameeva E."/>
            <person name="Chekanov N."/>
            <person name="Fan G."/>
            <person name="Xiao A."/>
            <person name="Zhang H."/>
            <person name="Xu X."/>
            <person name="Yang H."/>
            <person name="Solovyev V."/>
            <person name="Lee S.M."/>
            <person name="Liu X."/>
            <person name="Afonnikov D.A."/>
            <person name="Skryabin K.G."/>
        </authorList>
    </citation>
    <scope>NUCLEOTIDE SEQUENCE [LARGE SCALE GENOMIC DNA]</scope>
    <source>
        <strain evidence="2">AK-0245</strain>
        <tissue evidence="2">Whole organism</tissue>
    </source>
</reference>
<keyword evidence="3" id="KW-1185">Reference proteome</keyword>
<evidence type="ECO:0000256" key="1">
    <source>
        <dbReference type="SAM" id="MobiDB-lite"/>
    </source>
</evidence>
<accession>A0A4S2MHA5</accession>
<evidence type="ECO:0000313" key="2">
    <source>
        <dbReference type="EMBL" id="TGZ73818.1"/>
    </source>
</evidence>
<feature type="compositionally biased region" description="Polar residues" evidence="1">
    <location>
        <begin position="1"/>
        <end position="13"/>
    </location>
</feature>
<name>A0A4S2MHA5_OPIFE</name>
<dbReference type="Proteomes" id="UP000308267">
    <property type="component" value="Unassembled WGS sequence"/>
</dbReference>
<gene>
    <name evidence="2" type="ORF">CRM22_001330</name>
</gene>
<feature type="compositionally biased region" description="Polar residues" evidence="1">
    <location>
        <begin position="54"/>
        <end position="75"/>
    </location>
</feature>
<dbReference type="STRING" id="147828.A0A4S2MHA5"/>